<protein>
    <recommendedName>
        <fullName evidence="2 10">FAD:protein FMN transferase</fullName>
        <ecNumber evidence="1 10">2.7.1.180</ecNumber>
    </recommendedName>
    <alternativeName>
        <fullName evidence="8 10">Flavin transferase</fullName>
    </alternativeName>
</protein>
<evidence type="ECO:0000256" key="11">
    <source>
        <dbReference type="PIRSR" id="PIRSR006268-2"/>
    </source>
</evidence>
<evidence type="ECO:0000256" key="7">
    <source>
        <dbReference type="ARBA" id="ARBA00022842"/>
    </source>
</evidence>
<dbReference type="InterPro" id="IPR024932">
    <property type="entry name" value="ApbE"/>
</dbReference>
<organism evidence="12 13">
    <name type="scientific">Sediminimonas qiaohouensis</name>
    <dbReference type="NCBI Taxonomy" id="552061"/>
    <lineage>
        <taxon>Bacteria</taxon>
        <taxon>Pseudomonadati</taxon>
        <taxon>Pseudomonadota</taxon>
        <taxon>Alphaproteobacteria</taxon>
        <taxon>Rhodobacterales</taxon>
        <taxon>Roseobacteraceae</taxon>
        <taxon>Sediminimonas</taxon>
    </lineage>
</organism>
<gene>
    <name evidence="12" type="ORF">FH759_06090</name>
</gene>
<evidence type="ECO:0000256" key="1">
    <source>
        <dbReference type="ARBA" id="ARBA00011955"/>
    </source>
</evidence>
<sequence>MHRRAVLLGAAALASMPGAVLTSPALRTWRGTAMGAGARITLVHPDADALIARARAEIDRLEDIFSLYRADSALSRLNRAGELIAPPFELLECLSLCARVHTASGGRFDPSIQPLWSLYAEAHSAGTPPTRARIDAALARVGWNGVRYDSGAVRLRPGMALTLNGVAQGYAADRVAALLRDAGVEQALIDTGEIRAMDAPEGRDGWPVAIKDGPEITLGNRGLATSSPLGTVFDTGGAVGHILSPQTGLPVTARWRTISISAPRAAVADALSTAGAMMPDQASLDALIAKFRGARIEAAQAA</sequence>
<evidence type="ECO:0000256" key="5">
    <source>
        <dbReference type="ARBA" id="ARBA00022723"/>
    </source>
</evidence>
<dbReference type="GO" id="GO:0046872">
    <property type="term" value="F:metal ion binding"/>
    <property type="evidence" value="ECO:0007669"/>
    <property type="project" value="UniProtKB-UniRule"/>
</dbReference>
<dbReference type="PANTHER" id="PTHR30040">
    <property type="entry name" value="THIAMINE BIOSYNTHESIS LIPOPROTEIN APBE"/>
    <property type="match status" value="1"/>
</dbReference>
<proteinExistence type="inferred from homology"/>
<dbReference type="SUPFAM" id="SSF143631">
    <property type="entry name" value="ApbE-like"/>
    <property type="match status" value="1"/>
</dbReference>
<comment type="caution">
    <text evidence="12">The sequence shown here is derived from an EMBL/GenBank/DDBJ whole genome shotgun (WGS) entry which is preliminary data.</text>
</comment>
<keyword evidence="7 10" id="KW-0460">Magnesium</keyword>
<evidence type="ECO:0000313" key="12">
    <source>
        <dbReference type="EMBL" id="MTJ04250.1"/>
    </source>
</evidence>
<evidence type="ECO:0000313" key="13">
    <source>
        <dbReference type="Proteomes" id="UP000483078"/>
    </source>
</evidence>
<evidence type="ECO:0000256" key="8">
    <source>
        <dbReference type="ARBA" id="ARBA00031306"/>
    </source>
</evidence>
<comment type="cofactor">
    <cofactor evidence="11">
        <name>Mg(2+)</name>
        <dbReference type="ChEBI" id="CHEBI:18420"/>
    </cofactor>
    <cofactor evidence="11">
        <name>Mn(2+)</name>
        <dbReference type="ChEBI" id="CHEBI:29035"/>
    </cofactor>
    <text evidence="11">Magnesium. Can also use manganese.</text>
</comment>
<feature type="binding site" evidence="11">
    <location>
        <position position="165"/>
    </location>
    <ligand>
        <name>Mg(2+)</name>
        <dbReference type="ChEBI" id="CHEBI:18420"/>
    </ligand>
</feature>
<dbReference type="InterPro" id="IPR003374">
    <property type="entry name" value="ApbE-like_sf"/>
</dbReference>
<dbReference type="PANTHER" id="PTHR30040:SF2">
    <property type="entry name" value="FAD:PROTEIN FMN TRANSFERASE"/>
    <property type="match status" value="1"/>
</dbReference>
<evidence type="ECO:0000256" key="9">
    <source>
        <dbReference type="ARBA" id="ARBA00048540"/>
    </source>
</evidence>
<dbReference type="EC" id="2.7.1.180" evidence="1 10"/>
<evidence type="ECO:0000256" key="6">
    <source>
        <dbReference type="ARBA" id="ARBA00022827"/>
    </source>
</evidence>
<keyword evidence="4 10" id="KW-0808">Transferase</keyword>
<evidence type="ECO:0000256" key="4">
    <source>
        <dbReference type="ARBA" id="ARBA00022679"/>
    </source>
</evidence>
<keyword evidence="6 10" id="KW-0274">FAD</keyword>
<feature type="binding site" evidence="11">
    <location>
        <position position="273"/>
    </location>
    <ligand>
        <name>Mg(2+)</name>
        <dbReference type="ChEBI" id="CHEBI:18420"/>
    </ligand>
</feature>
<dbReference type="Gene3D" id="3.10.520.10">
    <property type="entry name" value="ApbE-like domains"/>
    <property type="match status" value="1"/>
</dbReference>
<dbReference type="AlphaFoldDB" id="A0A7C9HAP1"/>
<keyword evidence="3 10" id="KW-0285">Flavoprotein</keyword>
<comment type="catalytic activity">
    <reaction evidence="9 10">
        <text>L-threonyl-[protein] + FAD = FMN-L-threonyl-[protein] + AMP + H(+)</text>
        <dbReference type="Rhea" id="RHEA:36847"/>
        <dbReference type="Rhea" id="RHEA-COMP:11060"/>
        <dbReference type="Rhea" id="RHEA-COMP:11061"/>
        <dbReference type="ChEBI" id="CHEBI:15378"/>
        <dbReference type="ChEBI" id="CHEBI:30013"/>
        <dbReference type="ChEBI" id="CHEBI:57692"/>
        <dbReference type="ChEBI" id="CHEBI:74257"/>
        <dbReference type="ChEBI" id="CHEBI:456215"/>
        <dbReference type="EC" id="2.7.1.180"/>
    </reaction>
</comment>
<dbReference type="Pfam" id="PF02424">
    <property type="entry name" value="ApbE"/>
    <property type="match status" value="1"/>
</dbReference>
<dbReference type="GO" id="GO:0016740">
    <property type="term" value="F:transferase activity"/>
    <property type="evidence" value="ECO:0007669"/>
    <property type="project" value="UniProtKB-UniRule"/>
</dbReference>
<comment type="similarity">
    <text evidence="10">Belongs to the ApbE family.</text>
</comment>
<accession>A0A7C9HAP1</accession>
<dbReference type="Proteomes" id="UP000483078">
    <property type="component" value="Unassembled WGS sequence"/>
</dbReference>
<name>A0A7C9HAP1_9RHOB</name>
<evidence type="ECO:0000256" key="3">
    <source>
        <dbReference type="ARBA" id="ARBA00022630"/>
    </source>
</evidence>
<keyword evidence="5 10" id="KW-0479">Metal-binding</keyword>
<feature type="binding site" evidence="11">
    <location>
        <position position="269"/>
    </location>
    <ligand>
        <name>Mg(2+)</name>
        <dbReference type="ChEBI" id="CHEBI:18420"/>
    </ligand>
</feature>
<dbReference type="PIRSF" id="PIRSF006268">
    <property type="entry name" value="ApbE"/>
    <property type="match status" value="1"/>
</dbReference>
<evidence type="ECO:0000256" key="2">
    <source>
        <dbReference type="ARBA" id="ARBA00016337"/>
    </source>
</evidence>
<evidence type="ECO:0000256" key="10">
    <source>
        <dbReference type="PIRNR" id="PIRNR006268"/>
    </source>
</evidence>
<reference evidence="12 13" key="1">
    <citation type="submission" date="2019-06" db="EMBL/GenBank/DDBJ databases">
        <title>Enrichment of Autotrophic Halophilic Microorganisms from Red Sea Brine Pool Using Microbial Electrosynthesis System.</title>
        <authorList>
            <person name="Alqahtani M.F."/>
            <person name="Bajracharya S."/>
            <person name="Katuri K.P."/>
            <person name="Ali M."/>
            <person name="Saikaly P.E."/>
        </authorList>
    </citation>
    <scope>NUCLEOTIDE SEQUENCE [LARGE SCALE GENOMIC DNA]</scope>
    <source>
        <strain evidence="12">MES6</strain>
    </source>
</reference>
<dbReference type="EMBL" id="VENJ01000006">
    <property type="protein sequence ID" value="MTJ04250.1"/>
    <property type="molecule type" value="Genomic_DNA"/>
</dbReference>